<evidence type="ECO:0000256" key="3">
    <source>
        <dbReference type="SAM" id="Coils"/>
    </source>
</evidence>
<evidence type="ECO:0000313" key="8">
    <source>
        <dbReference type="Proteomes" id="UP000193380"/>
    </source>
</evidence>
<dbReference type="GO" id="GO:0006897">
    <property type="term" value="P:endocytosis"/>
    <property type="evidence" value="ECO:0007669"/>
    <property type="project" value="TreeGrafter"/>
</dbReference>
<dbReference type="PaxDb" id="8022-A0A060WLS1"/>
<feature type="domain" description="EF-hand" evidence="6">
    <location>
        <begin position="157"/>
        <end position="192"/>
    </location>
</feature>
<evidence type="ECO:0000313" key="7">
    <source>
        <dbReference type="EMBL" id="CDQ67997.1"/>
    </source>
</evidence>
<dbReference type="PROSITE" id="PS50222">
    <property type="entry name" value="EF_HAND_2"/>
    <property type="match status" value="2"/>
</dbReference>
<dbReference type="SUPFAM" id="SSF57997">
    <property type="entry name" value="Tropomyosin"/>
    <property type="match status" value="1"/>
</dbReference>
<dbReference type="EMBL" id="FR904606">
    <property type="protein sequence ID" value="CDQ67997.1"/>
    <property type="molecule type" value="Genomic_DNA"/>
</dbReference>
<sequence>MAASLSLTQLSSGNPLYDKYYRQVDPSGSGRVAAADAALFLKRSGLADLVLGKIWDLADSERKGCLNDQQFFIALRLVACAQNGLEVALKSLNLAVPPPKFHDTSSPLLPGGVSIDSPWVVKTEEKLKFDAIFESLSPVGGMLSGEKVKPVLLNSKLPVDVLGRVWELSDLDRDGMLDRDEFAVVMYLVYRALEGEPIPMSLPATLVPPSKRKKLPVSVPPVMPLLPSPPSIKERRSSHSGSKTLPSKPAATPVTWAVSPPDKAKYDEVFAKTDLDMDGLVSGPEVRDIFLKTGLPSATLARIWELCDIGDIGKLTREQFALALHLINQKLTKGVDPPQNLCPEMIPPSDRLSVAAKQSNAANLAADFSAIKELDSLSNEIVDLQKEKSSVEQDINEKEERVGERTSEVQELQNEVQKESGVLQRLQSQRQEVQDALEELDQQKTTLEEQLGHIRQQCSHENQLISSLEVEHAEQEQRIEEYEEQLVQAREELLRLQEETQHLEEKVQAAREQLTPLQESVRDSFSQVSQVSLRRLTIITTTVVAWCKDLMVVRQSKINNFIVIGVNSDFTNEHISPVAFTLQEQRSPTSEVEQVESPEPEGRPESTEPPQATPPALPPQTTPPPLPTQPTMSPTTSPPPLPGMDFFQSDPFIDHDPFKDDPFGKADVSYPFGGDPFKGTDPFAADSFFKQSLAAPFPSADSFTLADPFSGSASLAEPNLFAAPLNNAAGMDPFSSKPQNKASRDPFSAKVNNVDADQFGSKIDSLAEPDPFGSQGTAGPDPFSCSQPGSELPTKDLTATTNDPFAPGGTAVNTGSDPDPFAAVFGNESFGLGFADFSALAKSNSCDPFASSNPSNNKNLFKEDSQPSSPDVPPALPPKTGTPTRPPPPPPGKRSSISRSESSESFHRRGPFLPQGSGDSPFSQPAKDTAQDPFAPSSPRQPARDLDRFASFDKKSDLSLALEDCMAAMDLFLRNDFDEALSRLRCR</sequence>
<organism evidence="7 8">
    <name type="scientific">Oncorhynchus mykiss</name>
    <name type="common">Rainbow trout</name>
    <name type="synonym">Salmo gairdneri</name>
    <dbReference type="NCBI Taxonomy" id="8022"/>
    <lineage>
        <taxon>Eukaryota</taxon>
        <taxon>Metazoa</taxon>
        <taxon>Chordata</taxon>
        <taxon>Craniata</taxon>
        <taxon>Vertebrata</taxon>
        <taxon>Euteleostomi</taxon>
        <taxon>Actinopterygii</taxon>
        <taxon>Neopterygii</taxon>
        <taxon>Teleostei</taxon>
        <taxon>Protacanthopterygii</taxon>
        <taxon>Salmoniformes</taxon>
        <taxon>Salmonidae</taxon>
        <taxon>Salmoninae</taxon>
        <taxon>Oncorhynchus</taxon>
    </lineage>
</organism>
<keyword evidence="1" id="KW-0479">Metal-binding</keyword>
<feature type="domain" description="EH" evidence="5">
    <location>
        <begin position="13"/>
        <end position="102"/>
    </location>
</feature>
<keyword evidence="3" id="KW-0175">Coiled coil</keyword>
<dbReference type="GO" id="GO:0005509">
    <property type="term" value="F:calcium ion binding"/>
    <property type="evidence" value="ECO:0007669"/>
    <property type="project" value="InterPro"/>
</dbReference>
<evidence type="ECO:0008006" key="9">
    <source>
        <dbReference type="Google" id="ProtNLM"/>
    </source>
</evidence>
<evidence type="ECO:0000256" key="2">
    <source>
        <dbReference type="ARBA" id="ARBA00022837"/>
    </source>
</evidence>
<dbReference type="FunFam" id="1.10.238.10:FF:000074">
    <property type="entry name" value="epidermal growth factor receptor substrate 15 isoform X1"/>
    <property type="match status" value="1"/>
</dbReference>
<feature type="domain" description="EF-hand" evidence="6">
    <location>
        <begin position="261"/>
        <end position="296"/>
    </location>
</feature>
<dbReference type="SMART" id="SM00054">
    <property type="entry name" value="EFh"/>
    <property type="match status" value="4"/>
</dbReference>
<protein>
    <recommendedName>
        <fullName evidence="9">Epidermal growth factor receptor pathway substrate 15</fullName>
    </recommendedName>
</protein>
<feature type="region of interest" description="Disordered" evidence="4">
    <location>
        <begin position="726"/>
        <end position="820"/>
    </location>
</feature>
<dbReference type="AlphaFoldDB" id="A0A060WLS1"/>
<feature type="domain" description="EH" evidence="5">
    <location>
        <begin position="262"/>
        <end position="352"/>
    </location>
</feature>
<feature type="region of interest" description="Disordered" evidence="4">
    <location>
        <begin position="581"/>
        <end position="667"/>
    </location>
</feature>
<feature type="coiled-coil region" evidence="3">
    <location>
        <begin position="374"/>
        <end position="513"/>
    </location>
</feature>
<dbReference type="InterPro" id="IPR000261">
    <property type="entry name" value="EH_dom"/>
</dbReference>
<feature type="compositionally biased region" description="Pro residues" evidence="4">
    <location>
        <begin position="611"/>
        <end position="628"/>
    </location>
</feature>
<dbReference type="PANTHER" id="PTHR11216">
    <property type="entry name" value="EH DOMAIN"/>
    <property type="match status" value="1"/>
</dbReference>
<dbReference type="InterPro" id="IPR018247">
    <property type="entry name" value="EF_Hand_1_Ca_BS"/>
</dbReference>
<reference evidence="7" key="1">
    <citation type="journal article" date="2014" name="Nat. Commun.">
        <title>The rainbow trout genome provides novel insights into evolution after whole-genome duplication in vertebrates.</title>
        <authorList>
            <person name="Berthelot C."/>
            <person name="Brunet F."/>
            <person name="Chalopin D."/>
            <person name="Juanchich A."/>
            <person name="Bernard M."/>
            <person name="Noel B."/>
            <person name="Bento P."/>
            <person name="Da Silva C."/>
            <person name="Labadie K."/>
            <person name="Alberti A."/>
            <person name="Aury J.M."/>
            <person name="Louis A."/>
            <person name="Dehais P."/>
            <person name="Bardou P."/>
            <person name="Montfort J."/>
            <person name="Klopp C."/>
            <person name="Cabau C."/>
            <person name="Gaspin C."/>
            <person name="Thorgaard G.H."/>
            <person name="Boussaha M."/>
            <person name="Quillet E."/>
            <person name="Guyomard R."/>
            <person name="Galiana D."/>
            <person name="Bobe J."/>
            <person name="Volff J.N."/>
            <person name="Genet C."/>
            <person name="Wincker P."/>
            <person name="Jaillon O."/>
            <person name="Roest Crollius H."/>
            <person name="Guiguen Y."/>
        </authorList>
    </citation>
    <scope>NUCLEOTIDE SEQUENCE [LARGE SCALE GENOMIC DNA]</scope>
</reference>
<dbReference type="InterPro" id="IPR011992">
    <property type="entry name" value="EF-hand-dom_pair"/>
</dbReference>
<dbReference type="CDD" id="cd00052">
    <property type="entry name" value="EH"/>
    <property type="match status" value="3"/>
</dbReference>
<keyword evidence="2" id="KW-0106">Calcium</keyword>
<gene>
    <name evidence="7" type="ORF">GSONMT00033387001</name>
</gene>
<proteinExistence type="predicted"/>
<dbReference type="PROSITE" id="PS50031">
    <property type="entry name" value="EH"/>
    <property type="match status" value="3"/>
</dbReference>
<accession>A0A060WLS1</accession>
<feature type="region of interest" description="Disordered" evidence="4">
    <location>
        <begin position="218"/>
        <end position="256"/>
    </location>
</feature>
<feature type="domain" description="EH" evidence="5">
    <location>
        <begin position="125"/>
        <end position="213"/>
    </location>
</feature>
<evidence type="ECO:0000259" key="5">
    <source>
        <dbReference type="PROSITE" id="PS50031"/>
    </source>
</evidence>
<evidence type="ECO:0000256" key="1">
    <source>
        <dbReference type="ARBA" id="ARBA00022723"/>
    </source>
</evidence>
<feature type="compositionally biased region" description="Basic and acidic residues" evidence="4">
    <location>
        <begin position="652"/>
        <end position="664"/>
    </location>
</feature>
<reference evidence="7" key="2">
    <citation type="submission" date="2014-03" db="EMBL/GenBank/DDBJ databases">
        <authorList>
            <person name="Genoscope - CEA"/>
        </authorList>
    </citation>
    <scope>NUCLEOTIDE SEQUENCE</scope>
</reference>
<feature type="region of interest" description="Disordered" evidence="4">
    <location>
        <begin position="843"/>
        <end position="949"/>
    </location>
</feature>
<dbReference type="PROSITE" id="PS00018">
    <property type="entry name" value="EF_HAND_1"/>
    <property type="match status" value="2"/>
</dbReference>
<evidence type="ECO:0000256" key="4">
    <source>
        <dbReference type="SAM" id="MobiDB-lite"/>
    </source>
</evidence>
<dbReference type="GO" id="GO:0030132">
    <property type="term" value="C:clathrin coat of coated pit"/>
    <property type="evidence" value="ECO:0007669"/>
    <property type="project" value="TreeGrafter"/>
</dbReference>
<feature type="compositionally biased region" description="Polar residues" evidence="4">
    <location>
        <begin position="843"/>
        <end position="859"/>
    </location>
</feature>
<dbReference type="Proteomes" id="UP000193380">
    <property type="component" value="Unassembled WGS sequence"/>
</dbReference>
<dbReference type="PANTHER" id="PTHR11216:SF54">
    <property type="entry name" value="EPIDERMAL GROWTH FACTOR RECEPTOR SUBSTRATE 15"/>
    <property type="match status" value="1"/>
</dbReference>
<dbReference type="Gene3D" id="1.10.238.10">
    <property type="entry name" value="EF-hand"/>
    <property type="match status" value="3"/>
</dbReference>
<dbReference type="Pfam" id="PF12763">
    <property type="entry name" value="EH"/>
    <property type="match status" value="3"/>
</dbReference>
<dbReference type="STRING" id="8022.A0A060WLS1"/>
<dbReference type="SMART" id="SM00027">
    <property type="entry name" value="EH"/>
    <property type="match status" value="3"/>
</dbReference>
<dbReference type="Gene3D" id="1.10.287.1490">
    <property type="match status" value="1"/>
</dbReference>
<name>A0A060WLS1_ONCMY</name>
<dbReference type="SUPFAM" id="SSF47473">
    <property type="entry name" value="EF-hand"/>
    <property type="match status" value="3"/>
</dbReference>
<evidence type="ECO:0000259" key="6">
    <source>
        <dbReference type="PROSITE" id="PS50222"/>
    </source>
</evidence>
<dbReference type="InterPro" id="IPR002048">
    <property type="entry name" value="EF_hand_dom"/>
</dbReference>
<dbReference type="GO" id="GO:0045296">
    <property type="term" value="F:cadherin binding"/>
    <property type="evidence" value="ECO:0007669"/>
    <property type="project" value="TreeGrafter"/>
</dbReference>
<dbReference type="GO" id="GO:0016197">
    <property type="term" value="P:endosomal transport"/>
    <property type="evidence" value="ECO:0007669"/>
    <property type="project" value="TreeGrafter"/>
</dbReference>
<feature type="compositionally biased region" description="Pro residues" evidence="4">
    <location>
        <begin position="218"/>
        <end position="230"/>
    </location>
</feature>